<gene>
    <name evidence="7" type="ORF">A0J61_02716</name>
</gene>
<evidence type="ECO:0000313" key="8">
    <source>
        <dbReference type="Proteomes" id="UP000093000"/>
    </source>
</evidence>
<keyword evidence="6" id="KW-0175">Coiled coil</keyword>
<dbReference type="CDD" id="cd12148">
    <property type="entry name" value="fungal_TF_MHR"/>
    <property type="match status" value="1"/>
</dbReference>
<evidence type="ECO:0000256" key="5">
    <source>
        <dbReference type="ARBA" id="ARBA00023242"/>
    </source>
</evidence>
<dbReference type="PANTHER" id="PTHR47338">
    <property type="entry name" value="ZN(II)2CYS6 TRANSCRIPTION FACTOR (EUROFUNG)-RELATED"/>
    <property type="match status" value="1"/>
</dbReference>
<name>A0A1C7NJR1_9FUNG</name>
<evidence type="ECO:0008006" key="9">
    <source>
        <dbReference type="Google" id="ProtNLM"/>
    </source>
</evidence>
<sequence length="591" mass="69393">MNEDENQKKLEAYNAQIRQLEETIQCMEKEVEHYRSHSLTTTTTATSTIIPSDFYGWKFHMHNGMISIDTGIKSISDLLPLSYLSPLSADWGSFDQKEECDIYLNNRSDLLLQFMQETNSSWISFFLSLLERPNQPNRRLILPAPRSLVSQALFDQLVTIFFQCHNMYKLCLHKPSFEAHYATLEDVLSDVITLSVCCYVCTTPCNHLDMINPQEQRALADFLFDRCKSMILDQFDDYEKRFENVAAIVLLVQYMHFTLRFSDCRHLLDLAYSLCLDIQREMTDEHLTIQQALFKRHFYFIVYFRRIINCVANDSFFSESCHIPLLDEVEDESEESKRWIRALNWSIRAFDHPFITRVLRQVNLAYIGQIGVFSFESMVKLEIIIDEWISIVPDDIRLCHDYHSQEACEAAIRQTTDDVKLFSFADFCVLHLWVYCFLLKPLPDQRMNEQMSRYVLQKSLEKSAKYCYLAVRAIHRMFEVALNERRCDMSLVGCDSLLVTIDLLLILTSSDSRYLAKDTRELIHSIYRMLNKFHFMYNICATYGPSPMESILSGAKQSMRFHIEYYDQLSHPWLSVVYDATCYISHFDTSL</sequence>
<dbReference type="GO" id="GO:0005634">
    <property type="term" value="C:nucleus"/>
    <property type="evidence" value="ECO:0007669"/>
    <property type="project" value="UniProtKB-SubCell"/>
</dbReference>
<evidence type="ECO:0000313" key="7">
    <source>
        <dbReference type="EMBL" id="OBZ89228.1"/>
    </source>
</evidence>
<keyword evidence="5" id="KW-0539">Nucleus</keyword>
<evidence type="ECO:0000256" key="1">
    <source>
        <dbReference type="ARBA" id="ARBA00004123"/>
    </source>
</evidence>
<protein>
    <recommendedName>
        <fullName evidence="9">Transcription factor domain-containing protein</fullName>
    </recommendedName>
</protein>
<evidence type="ECO:0000256" key="6">
    <source>
        <dbReference type="SAM" id="Coils"/>
    </source>
</evidence>
<evidence type="ECO:0000256" key="3">
    <source>
        <dbReference type="ARBA" id="ARBA00023015"/>
    </source>
</evidence>
<dbReference type="InParanoid" id="A0A1C7NJR1"/>
<feature type="coiled-coil region" evidence="6">
    <location>
        <begin position="3"/>
        <end position="37"/>
    </location>
</feature>
<dbReference type="Proteomes" id="UP000093000">
    <property type="component" value="Unassembled WGS sequence"/>
</dbReference>
<dbReference type="InterPro" id="IPR050815">
    <property type="entry name" value="TF_fung"/>
</dbReference>
<dbReference type="STRING" id="101091.A0A1C7NJR1"/>
<keyword evidence="2" id="KW-0479">Metal-binding</keyword>
<dbReference type="EMBL" id="LUGH01000106">
    <property type="protein sequence ID" value="OBZ89228.1"/>
    <property type="molecule type" value="Genomic_DNA"/>
</dbReference>
<keyword evidence="4" id="KW-0804">Transcription</keyword>
<accession>A0A1C7NJR1</accession>
<comment type="caution">
    <text evidence="7">The sequence shown here is derived from an EMBL/GenBank/DDBJ whole genome shotgun (WGS) entry which is preliminary data.</text>
</comment>
<keyword evidence="8" id="KW-1185">Reference proteome</keyword>
<dbReference type="OrthoDB" id="2265990at2759"/>
<keyword evidence="3" id="KW-0805">Transcription regulation</keyword>
<dbReference type="PANTHER" id="PTHR47338:SF5">
    <property type="entry name" value="ZN(II)2CYS6 TRANSCRIPTION FACTOR (EUROFUNG)"/>
    <property type="match status" value="1"/>
</dbReference>
<dbReference type="AlphaFoldDB" id="A0A1C7NJR1"/>
<comment type="subcellular location">
    <subcellularLocation>
        <location evidence="1">Nucleus</location>
    </subcellularLocation>
</comment>
<organism evidence="7 8">
    <name type="scientific">Choanephora cucurbitarum</name>
    <dbReference type="NCBI Taxonomy" id="101091"/>
    <lineage>
        <taxon>Eukaryota</taxon>
        <taxon>Fungi</taxon>
        <taxon>Fungi incertae sedis</taxon>
        <taxon>Mucoromycota</taxon>
        <taxon>Mucoromycotina</taxon>
        <taxon>Mucoromycetes</taxon>
        <taxon>Mucorales</taxon>
        <taxon>Mucorineae</taxon>
        <taxon>Choanephoraceae</taxon>
        <taxon>Choanephoroideae</taxon>
        <taxon>Choanephora</taxon>
    </lineage>
</organism>
<evidence type="ECO:0000256" key="4">
    <source>
        <dbReference type="ARBA" id="ARBA00023163"/>
    </source>
</evidence>
<evidence type="ECO:0000256" key="2">
    <source>
        <dbReference type="ARBA" id="ARBA00022723"/>
    </source>
</evidence>
<dbReference type="GO" id="GO:0046872">
    <property type="term" value="F:metal ion binding"/>
    <property type="evidence" value="ECO:0007669"/>
    <property type="project" value="UniProtKB-KW"/>
</dbReference>
<dbReference type="GO" id="GO:0000981">
    <property type="term" value="F:DNA-binding transcription factor activity, RNA polymerase II-specific"/>
    <property type="evidence" value="ECO:0007669"/>
    <property type="project" value="InterPro"/>
</dbReference>
<reference evidence="7 8" key="1">
    <citation type="submission" date="2016-03" db="EMBL/GenBank/DDBJ databases">
        <title>Choanephora cucurbitarum.</title>
        <authorList>
            <person name="Min B."/>
            <person name="Park H."/>
            <person name="Park J.-H."/>
            <person name="Shin H.-D."/>
            <person name="Choi I.-G."/>
        </authorList>
    </citation>
    <scope>NUCLEOTIDE SEQUENCE [LARGE SCALE GENOMIC DNA]</scope>
    <source>
        <strain evidence="7 8">KUS-F28377</strain>
    </source>
</reference>
<proteinExistence type="predicted"/>